<protein>
    <submittedName>
        <fullName evidence="3">DUF2057 domain-containing protein</fullName>
    </submittedName>
</protein>
<evidence type="ECO:0000256" key="1">
    <source>
        <dbReference type="ARBA" id="ARBA00008490"/>
    </source>
</evidence>
<name>A0A849VHN1_9GAMM</name>
<keyword evidence="4" id="KW-1185">Reference proteome</keyword>
<dbReference type="Proteomes" id="UP000586305">
    <property type="component" value="Unassembled WGS sequence"/>
</dbReference>
<sequence>MNIRPVFLLLTLWVGGHLGLAHSATVNFSQELYPLQVNEEEVEHSLFSKVTELTLAPGKYALKLKYSDLYELDYDEHEVVESEPFWVTMLIDQEGDYQLLFNRPADVELAKQFANKPSVTVQRPDNQVVVLQRIRQMPIHGGDVTPQQTPTSVTVQANHVPAPVLPANAVRKPKGVSHPDAYSMLEFWWQQASDAQRTAFLEKIKGQ</sequence>
<organism evidence="3 4">
    <name type="scientific">Pseudoalteromonas caenipelagi</name>
    <dbReference type="NCBI Taxonomy" id="2726988"/>
    <lineage>
        <taxon>Bacteria</taxon>
        <taxon>Pseudomonadati</taxon>
        <taxon>Pseudomonadota</taxon>
        <taxon>Gammaproteobacteria</taxon>
        <taxon>Alteromonadales</taxon>
        <taxon>Pseudoalteromonadaceae</taxon>
        <taxon>Pseudoalteromonas</taxon>
    </lineage>
</organism>
<dbReference type="PANTHER" id="PTHR38108">
    <property type="entry name" value="UPF0319 PROTEIN YCCT"/>
    <property type="match status" value="1"/>
</dbReference>
<evidence type="ECO:0000313" key="3">
    <source>
        <dbReference type="EMBL" id="NOU51187.1"/>
    </source>
</evidence>
<keyword evidence="2" id="KW-0732">Signal</keyword>
<dbReference type="EMBL" id="JABBPG010000004">
    <property type="protein sequence ID" value="NOU51187.1"/>
    <property type="molecule type" value="Genomic_DNA"/>
</dbReference>
<dbReference type="AlphaFoldDB" id="A0A849VHN1"/>
<reference evidence="3 4" key="1">
    <citation type="submission" date="2020-04" db="EMBL/GenBank/DDBJ databases">
        <title>Pseudoalteromonas caenipelagi sp. nov., isolated from a tidal flat.</title>
        <authorList>
            <person name="Park S."/>
            <person name="Yoon J.-H."/>
        </authorList>
    </citation>
    <scope>NUCLEOTIDE SEQUENCE [LARGE SCALE GENOMIC DNA]</scope>
    <source>
        <strain evidence="3 4">JBTF-M23</strain>
    </source>
</reference>
<evidence type="ECO:0000256" key="2">
    <source>
        <dbReference type="ARBA" id="ARBA00022729"/>
    </source>
</evidence>
<comment type="similarity">
    <text evidence="1">Belongs to the UPF0319 family.</text>
</comment>
<dbReference type="RefSeq" id="WP_171626244.1">
    <property type="nucleotide sequence ID" value="NZ_JABBPG010000004.1"/>
</dbReference>
<evidence type="ECO:0000313" key="4">
    <source>
        <dbReference type="Proteomes" id="UP000586305"/>
    </source>
</evidence>
<comment type="caution">
    <text evidence="3">The sequence shown here is derived from an EMBL/GenBank/DDBJ whole genome shotgun (WGS) entry which is preliminary data.</text>
</comment>
<dbReference type="PANTHER" id="PTHR38108:SF1">
    <property type="entry name" value="UPF0319 PROTEIN YCCT"/>
    <property type="match status" value="1"/>
</dbReference>
<dbReference type="Pfam" id="PF09829">
    <property type="entry name" value="DUF2057"/>
    <property type="match status" value="1"/>
</dbReference>
<dbReference type="InterPro" id="IPR018635">
    <property type="entry name" value="UPF0319"/>
</dbReference>
<gene>
    <name evidence="3" type="ORF">HG263_11685</name>
</gene>
<proteinExistence type="inferred from homology"/>
<accession>A0A849VHN1</accession>